<evidence type="ECO:0000313" key="1">
    <source>
        <dbReference type="EMBL" id="QDT96850.1"/>
    </source>
</evidence>
<evidence type="ECO:0000313" key="2">
    <source>
        <dbReference type="Proteomes" id="UP000318704"/>
    </source>
</evidence>
<accession>A0A517VV22</accession>
<dbReference type="KEGG" id="gaw:V144x_23080"/>
<evidence type="ECO:0008006" key="3">
    <source>
        <dbReference type="Google" id="ProtNLM"/>
    </source>
</evidence>
<gene>
    <name evidence="1" type="ORF">V144x_23080</name>
</gene>
<organism evidence="1 2">
    <name type="scientific">Gimesia aquarii</name>
    <dbReference type="NCBI Taxonomy" id="2527964"/>
    <lineage>
        <taxon>Bacteria</taxon>
        <taxon>Pseudomonadati</taxon>
        <taxon>Planctomycetota</taxon>
        <taxon>Planctomycetia</taxon>
        <taxon>Planctomycetales</taxon>
        <taxon>Planctomycetaceae</taxon>
        <taxon>Gimesia</taxon>
    </lineage>
</organism>
<protein>
    <recommendedName>
        <fullName evidence="3">Killing trait</fullName>
    </recommendedName>
</protein>
<sequence>MSENPQVNPAIVEAVTINNERLLIDSIAESQGVVNEAFAHSLSLIMHNSGTEQFASSQTANAAVASTCAAIINASLSK</sequence>
<reference evidence="1 2" key="1">
    <citation type="submission" date="2019-03" db="EMBL/GenBank/DDBJ databases">
        <title>Deep-cultivation of Planctomycetes and their phenomic and genomic characterization uncovers novel biology.</title>
        <authorList>
            <person name="Wiegand S."/>
            <person name="Jogler M."/>
            <person name="Boedeker C."/>
            <person name="Pinto D."/>
            <person name="Vollmers J."/>
            <person name="Rivas-Marin E."/>
            <person name="Kohn T."/>
            <person name="Peeters S.H."/>
            <person name="Heuer A."/>
            <person name="Rast P."/>
            <person name="Oberbeckmann S."/>
            <person name="Bunk B."/>
            <person name="Jeske O."/>
            <person name="Meyerdierks A."/>
            <person name="Storesund J.E."/>
            <person name="Kallscheuer N."/>
            <person name="Luecker S."/>
            <person name="Lage O.M."/>
            <person name="Pohl T."/>
            <person name="Merkel B.J."/>
            <person name="Hornburger P."/>
            <person name="Mueller R.-W."/>
            <person name="Bruemmer F."/>
            <person name="Labrenz M."/>
            <person name="Spormann A.M."/>
            <person name="Op den Camp H."/>
            <person name="Overmann J."/>
            <person name="Amann R."/>
            <person name="Jetten M.S.M."/>
            <person name="Mascher T."/>
            <person name="Medema M.H."/>
            <person name="Devos D.P."/>
            <person name="Kaster A.-K."/>
            <person name="Ovreas L."/>
            <person name="Rohde M."/>
            <person name="Galperin M.Y."/>
            <person name="Jogler C."/>
        </authorList>
    </citation>
    <scope>NUCLEOTIDE SEQUENCE [LARGE SCALE GENOMIC DNA]</scope>
    <source>
        <strain evidence="1 2">V144</strain>
    </source>
</reference>
<dbReference type="RefSeq" id="WP_144985246.1">
    <property type="nucleotide sequence ID" value="NZ_CP037920.1"/>
</dbReference>
<dbReference type="InterPro" id="IPR021070">
    <property type="entry name" value="Killing_trait_RebB"/>
</dbReference>
<dbReference type="Pfam" id="PF11747">
    <property type="entry name" value="RebB"/>
    <property type="match status" value="1"/>
</dbReference>
<name>A0A517VV22_9PLAN</name>
<dbReference type="Proteomes" id="UP000318704">
    <property type="component" value="Chromosome"/>
</dbReference>
<proteinExistence type="predicted"/>
<dbReference type="AlphaFoldDB" id="A0A517VV22"/>
<dbReference type="EMBL" id="CP037920">
    <property type="protein sequence ID" value="QDT96850.1"/>
    <property type="molecule type" value="Genomic_DNA"/>
</dbReference>